<dbReference type="Proteomes" id="UP000006201">
    <property type="component" value="Unassembled WGS sequence"/>
</dbReference>
<organism evidence="1 2">
    <name type="scientific">Pseudoalteromonas tunicata D2</name>
    <dbReference type="NCBI Taxonomy" id="87626"/>
    <lineage>
        <taxon>Bacteria</taxon>
        <taxon>Pseudomonadati</taxon>
        <taxon>Pseudomonadota</taxon>
        <taxon>Gammaproteobacteria</taxon>
        <taxon>Alteromonadales</taxon>
        <taxon>Pseudoalteromonadaceae</taxon>
        <taxon>Pseudoalteromonas</taxon>
    </lineage>
</organism>
<comment type="caution">
    <text evidence="1">The sequence shown here is derived from an EMBL/GenBank/DDBJ whole genome shotgun (WGS) entry which is preliminary data.</text>
</comment>
<reference evidence="1 2" key="1">
    <citation type="submission" date="2006-02" db="EMBL/GenBank/DDBJ databases">
        <authorList>
            <person name="Moran M.A."/>
            <person name="Kjelleberg S."/>
            <person name="Egan S."/>
            <person name="Saunders N."/>
            <person name="Thomas T."/>
            <person name="Ferriera S."/>
            <person name="Johnson J."/>
            <person name="Kravitz S."/>
            <person name="Halpern A."/>
            <person name="Remington K."/>
            <person name="Beeson K."/>
            <person name="Tran B."/>
            <person name="Rogers Y.-H."/>
            <person name="Friedman R."/>
            <person name="Venter J.C."/>
        </authorList>
    </citation>
    <scope>NUCLEOTIDE SEQUENCE [LARGE SCALE GENOMIC DNA]</scope>
    <source>
        <strain evidence="1 2">D2</strain>
    </source>
</reference>
<gene>
    <name evidence="1" type="ORF">PTD2_18745</name>
</gene>
<evidence type="ECO:0000313" key="1">
    <source>
        <dbReference type="EMBL" id="EAR27889.1"/>
    </source>
</evidence>
<dbReference type="AlphaFoldDB" id="A4CC02"/>
<accession>A4CC02</accession>
<name>A4CC02_9GAMM</name>
<evidence type="ECO:0000313" key="2">
    <source>
        <dbReference type="Proteomes" id="UP000006201"/>
    </source>
</evidence>
<sequence length="36" mass="4375">MNQVTSRLDHFKSFLGKKKPVEINRFYQKFIFNSLI</sequence>
<keyword evidence="2" id="KW-1185">Reference proteome</keyword>
<protein>
    <submittedName>
        <fullName evidence="1">Uncharacterized protein</fullName>
    </submittedName>
</protein>
<dbReference type="EMBL" id="AAOH01000005">
    <property type="protein sequence ID" value="EAR27889.1"/>
    <property type="molecule type" value="Genomic_DNA"/>
</dbReference>
<proteinExistence type="predicted"/>
<dbReference type="HOGENOM" id="CLU_3357949_0_0_6"/>